<reference evidence="1" key="1">
    <citation type="journal article" date="2019" name="bioRxiv">
        <title>The Genome of the Zebra Mussel, Dreissena polymorpha: A Resource for Invasive Species Research.</title>
        <authorList>
            <person name="McCartney M.A."/>
            <person name="Auch B."/>
            <person name="Kono T."/>
            <person name="Mallez S."/>
            <person name="Zhang Y."/>
            <person name="Obille A."/>
            <person name="Becker A."/>
            <person name="Abrahante J.E."/>
            <person name="Garbe J."/>
            <person name="Badalamenti J.P."/>
            <person name="Herman A."/>
            <person name="Mangelson H."/>
            <person name="Liachko I."/>
            <person name="Sullivan S."/>
            <person name="Sone E.D."/>
            <person name="Koren S."/>
            <person name="Silverstein K.A.T."/>
            <person name="Beckman K.B."/>
            <person name="Gohl D.M."/>
        </authorList>
    </citation>
    <scope>NUCLEOTIDE SEQUENCE</scope>
    <source>
        <strain evidence="1">Duluth1</strain>
        <tissue evidence="1">Whole animal</tissue>
    </source>
</reference>
<reference evidence="1" key="2">
    <citation type="submission" date="2020-11" db="EMBL/GenBank/DDBJ databases">
        <authorList>
            <person name="McCartney M.A."/>
            <person name="Auch B."/>
            <person name="Kono T."/>
            <person name="Mallez S."/>
            <person name="Becker A."/>
            <person name="Gohl D.M."/>
            <person name="Silverstein K.A.T."/>
            <person name="Koren S."/>
            <person name="Bechman K.B."/>
            <person name="Herman A."/>
            <person name="Abrahante J.E."/>
            <person name="Garbe J."/>
        </authorList>
    </citation>
    <scope>NUCLEOTIDE SEQUENCE</scope>
    <source>
        <strain evidence="1">Duluth1</strain>
        <tissue evidence="1">Whole animal</tissue>
    </source>
</reference>
<dbReference type="EMBL" id="JAIWYP010000003">
    <property type="protein sequence ID" value="KAH3855615.1"/>
    <property type="molecule type" value="Genomic_DNA"/>
</dbReference>
<accession>A0A9D4R717</accession>
<evidence type="ECO:0000313" key="1">
    <source>
        <dbReference type="EMBL" id="KAH3855615.1"/>
    </source>
</evidence>
<comment type="caution">
    <text evidence="1">The sequence shown here is derived from an EMBL/GenBank/DDBJ whole genome shotgun (WGS) entry which is preliminary data.</text>
</comment>
<dbReference type="AlphaFoldDB" id="A0A9D4R717"/>
<dbReference type="Proteomes" id="UP000828390">
    <property type="component" value="Unassembled WGS sequence"/>
</dbReference>
<organism evidence="1 2">
    <name type="scientific">Dreissena polymorpha</name>
    <name type="common">Zebra mussel</name>
    <name type="synonym">Mytilus polymorpha</name>
    <dbReference type="NCBI Taxonomy" id="45954"/>
    <lineage>
        <taxon>Eukaryota</taxon>
        <taxon>Metazoa</taxon>
        <taxon>Spiralia</taxon>
        <taxon>Lophotrochozoa</taxon>
        <taxon>Mollusca</taxon>
        <taxon>Bivalvia</taxon>
        <taxon>Autobranchia</taxon>
        <taxon>Heteroconchia</taxon>
        <taxon>Euheterodonta</taxon>
        <taxon>Imparidentia</taxon>
        <taxon>Neoheterodontei</taxon>
        <taxon>Myida</taxon>
        <taxon>Dreissenoidea</taxon>
        <taxon>Dreissenidae</taxon>
        <taxon>Dreissena</taxon>
    </lineage>
</organism>
<proteinExistence type="predicted"/>
<protein>
    <submittedName>
        <fullName evidence="1">Uncharacterized protein</fullName>
    </submittedName>
</protein>
<name>A0A9D4R717_DREPO</name>
<evidence type="ECO:0000313" key="2">
    <source>
        <dbReference type="Proteomes" id="UP000828390"/>
    </source>
</evidence>
<sequence length="70" mass="8054">MEYAICGCGYTRRMEKVHAFLNKRMNPRVRSYLAPEVVAVVRGGIPRADLKEVRSFWSRLDSLLIRLGLS</sequence>
<keyword evidence="2" id="KW-1185">Reference proteome</keyword>
<gene>
    <name evidence="1" type="ORF">DPMN_098185</name>
</gene>